<dbReference type="CDD" id="cd09996">
    <property type="entry name" value="HDAC_classII_1"/>
    <property type="match status" value="1"/>
</dbReference>
<keyword evidence="5" id="KW-1185">Reference proteome</keyword>
<dbReference type="PRINTS" id="PR01270">
    <property type="entry name" value="HDASUPER"/>
</dbReference>
<dbReference type="EMBL" id="RXHJ01000002">
    <property type="protein sequence ID" value="RSZ65441.1"/>
    <property type="molecule type" value="Genomic_DNA"/>
</dbReference>
<accession>A0A3S0BHV4</accession>
<dbReference type="PANTHER" id="PTHR10625:SF31">
    <property type="entry name" value="HISTONE DEACETYLASE DOMAIN-CONTAINING PROTEIN"/>
    <property type="match status" value="1"/>
</dbReference>
<proteinExistence type="inferred from homology"/>
<sequence length="382" mass="41135">MSTKRKVGYLWDTLYGWVDTGSGGFTPADPGAGLQPIGHHVAHADTKRRFHEAVQVSPLRDELTVLQAEYATREDILRVHTPEMVDSIESQSETDKGGDAGDGATPFGKGGYDIARLAAGGVKRAVRAVLEGEVDTAYALVNPPGHHAERARGMGFCLFNNCSVAAAYAREELGISRVAIVDWDVHHGNGTQDIWWDNPEVLTVSLHQNKCYPPESGFREHNGEGAGEGAALNIPLPPGSGNAVYEAAMRDVVVPALEKFQPELIIVASGFDASVMDPLARQMVTQQGFKNMTELILEAADEICDGRIVFAQEGGYSPYYLPVCGLGVLEVLTGVETGFGDPFQVLFSTQGVDDYFDHQKHEVAEAAKLVDKVPAADRVSVS</sequence>
<dbReference type="GO" id="GO:0005737">
    <property type="term" value="C:cytoplasm"/>
    <property type="evidence" value="ECO:0007669"/>
    <property type="project" value="TreeGrafter"/>
</dbReference>
<protein>
    <submittedName>
        <fullName evidence="4">Class II histone deacetylase</fullName>
    </submittedName>
</protein>
<feature type="domain" description="Histone deacetylase" evidence="3">
    <location>
        <begin position="43"/>
        <end position="324"/>
    </location>
</feature>
<reference evidence="4 5" key="1">
    <citation type="submission" date="2018-12" db="EMBL/GenBank/DDBJ databases">
        <title>YIM 101343 draft genome.</title>
        <authorList>
            <person name="Chen X."/>
        </authorList>
    </citation>
    <scope>NUCLEOTIDE SEQUENCE [LARGE SCALE GENOMIC DNA]</scope>
    <source>
        <strain evidence="4 5">YIM 101343</strain>
    </source>
</reference>
<organism evidence="4 5">
    <name type="scientific">Corynebacterium hylobatis</name>
    <dbReference type="NCBI Taxonomy" id="1859290"/>
    <lineage>
        <taxon>Bacteria</taxon>
        <taxon>Bacillati</taxon>
        <taxon>Actinomycetota</taxon>
        <taxon>Actinomycetes</taxon>
        <taxon>Mycobacteriales</taxon>
        <taxon>Corynebacteriaceae</taxon>
        <taxon>Corynebacterium</taxon>
    </lineage>
</organism>
<gene>
    <name evidence="4" type="ORF">EAH68_01385</name>
</gene>
<dbReference type="InterPro" id="IPR023696">
    <property type="entry name" value="Ureohydrolase_dom_sf"/>
</dbReference>
<dbReference type="InterPro" id="IPR037138">
    <property type="entry name" value="His_deacetylse_dom_sf"/>
</dbReference>
<name>A0A3S0BHV4_9CORY</name>
<comment type="similarity">
    <text evidence="1">Belongs to the histone deacetylase family.</text>
</comment>
<comment type="caution">
    <text evidence="4">The sequence shown here is derived from an EMBL/GenBank/DDBJ whole genome shotgun (WGS) entry which is preliminary data.</text>
</comment>
<evidence type="ECO:0000259" key="3">
    <source>
        <dbReference type="Pfam" id="PF00850"/>
    </source>
</evidence>
<dbReference type="OrthoDB" id="9808367at2"/>
<dbReference type="GO" id="GO:0004407">
    <property type="term" value="F:histone deacetylase activity"/>
    <property type="evidence" value="ECO:0007669"/>
    <property type="project" value="TreeGrafter"/>
</dbReference>
<evidence type="ECO:0000313" key="4">
    <source>
        <dbReference type="EMBL" id="RSZ65441.1"/>
    </source>
</evidence>
<dbReference type="RefSeq" id="WP_126119536.1">
    <property type="nucleotide sequence ID" value="NZ_RXHJ01000002.1"/>
</dbReference>
<dbReference type="GO" id="GO:0040029">
    <property type="term" value="P:epigenetic regulation of gene expression"/>
    <property type="evidence" value="ECO:0007669"/>
    <property type="project" value="TreeGrafter"/>
</dbReference>
<dbReference type="Pfam" id="PF00850">
    <property type="entry name" value="Hist_deacetyl"/>
    <property type="match status" value="1"/>
</dbReference>
<evidence type="ECO:0000256" key="2">
    <source>
        <dbReference type="SAM" id="MobiDB-lite"/>
    </source>
</evidence>
<dbReference type="Proteomes" id="UP000274907">
    <property type="component" value="Unassembled WGS sequence"/>
</dbReference>
<dbReference type="SUPFAM" id="SSF52768">
    <property type="entry name" value="Arginase/deacetylase"/>
    <property type="match status" value="1"/>
</dbReference>
<feature type="region of interest" description="Disordered" evidence="2">
    <location>
        <begin position="86"/>
        <end position="105"/>
    </location>
</feature>
<dbReference type="PANTHER" id="PTHR10625">
    <property type="entry name" value="HISTONE DEACETYLASE HDAC1-RELATED"/>
    <property type="match status" value="1"/>
</dbReference>
<evidence type="ECO:0000256" key="1">
    <source>
        <dbReference type="ARBA" id="ARBA00005947"/>
    </source>
</evidence>
<evidence type="ECO:0000313" key="5">
    <source>
        <dbReference type="Proteomes" id="UP000274907"/>
    </source>
</evidence>
<dbReference type="InterPro" id="IPR023801">
    <property type="entry name" value="His_deacetylse_dom"/>
</dbReference>
<dbReference type="AlphaFoldDB" id="A0A3S0BHV4"/>
<dbReference type="Gene3D" id="3.40.800.20">
    <property type="entry name" value="Histone deacetylase domain"/>
    <property type="match status" value="1"/>
</dbReference>
<dbReference type="InterPro" id="IPR000286">
    <property type="entry name" value="HDACs"/>
</dbReference>